<reference evidence="1 2" key="1">
    <citation type="submission" date="2016-11" db="EMBL/GenBank/DDBJ databases">
        <authorList>
            <person name="Jaros S."/>
            <person name="Januszkiewicz K."/>
            <person name="Wedrychowicz H."/>
        </authorList>
    </citation>
    <scope>NUCLEOTIDE SEQUENCE [LARGE SCALE GENOMIC DNA]</scope>
    <source>
        <strain evidence="1 2">YL228</strain>
    </source>
</reference>
<protein>
    <submittedName>
        <fullName evidence="1">Uncharacterized protein</fullName>
    </submittedName>
</protein>
<dbReference type="EMBL" id="FPIP01000002">
    <property type="protein sequence ID" value="SFW21204.1"/>
    <property type="molecule type" value="Genomic_DNA"/>
</dbReference>
<evidence type="ECO:0000313" key="1">
    <source>
        <dbReference type="EMBL" id="SFW21204.1"/>
    </source>
</evidence>
<accession>A0A1K1MDI2</accession>
<name>A0A1K1MDI2_RUMFL</name>
<evidence type="ECO:0000313" key="2">
    <source>
        <dbReference type="Proteomes" id="UP000183461"/>
    </source>
</evidence>
<dbReference type="RefSeq" id="WP_072299462.1">
    <property type="nucleotide sequence ID" value="NZ_FPIP01000002.1"/>
</dbReference>
<proteinExistence type="predicted"/>
<dbReference type="AlphaFoldDB" id="A0A1K1MDI2"/>
<organism evidence="1 2">
    <name type="scientific">Ruminococcus flavefaciens</name>
    <dbReference type="NCBI Taxonomy" id="1265"/>
    <lineage>
        <taxon>Bacteria</taxon>
        <taxon>Bacillati</taxon>
        <taxon>Bacillota</taxon>
        <taxon>Clostridia</taxon>
        <taxon>Eubacteriales</taxon>
        <taxon>Oscillospiraceae</taxon>
        <taxon>Ruminococcus</taxon>
    </lineage>
</organism>
<sequence length="64" mass="7664">MNFLCKCCKSRVTEDKRPEYIESAGINKRGYHMEWAVFDKEGFERFTTYLSSIVPDHIPKLYRK</sequence>
<dbReference type="Proteomes" id="UP000183461">
    <property type="component" value="Unassembled WGS sequence"/>
</dbReference>
<gene>
    <name evidence="1" type="ORF">SAMN02910280_1093</name>
</gene>